<evidence type="ECO:0000256" key="3">
    <source>
        <dbReference type="ARBA" id="ARBA00023004"/>
    </source>
</evidence>
<dbReference type="EMBL" id="AUZY01007803">
    <property type="protein sequence ID" value="EQD48674.1"/>
    <property type="molecule type" value="Genomic_DNA"/>
</dbReference>
<keyword evidence="2" id="KW-0479">Metal-binding</keyword>
<reference evidence="6" key="1">
    <citation type="submission" date="2013-08" db="EMBL/GenBank/DDBJ databases">
        <authorList>
            <person name="Mendez C."/>
            <person name="Richter M."/>
            <person name="Ferrer M."/>
            <person name="Sanchez J."/>
        </authorList>
    </citation>
    <scope>NUCLEOTIDE SEQUENCE</scope>
</reference>
<dbReference type="SMART" id="SM00704">
    <property type="entry name" value="ZnF_CDGSH"/>
    <property type="match status" value="1"/>
</dbReference>
<evidence type="ECO:0000256" key="2">
    <source>
        <dbReference type="ARBA" id="ARBA00022723"/>
    </source>
</evidence>
<dbReference type="Pfam" id="PF09360">
    <property type="entry name" value="zf-CDGSH"/>
    <property type="match status" value="1"/>
</dbReference>
<evidence type="ECO:0000259" key="5">
    <source>
        <dbReference type="SMART" id="SM00704"/>
    </source>
</evidence>
<dbReference type="InterPro" id="IPR042216">
    <property type="entry name" value="MitoNEET_CISD"/>
</dbReference>
<gene>
    <name evidence="6" type="ORF">B1B_11962</name>
</gene>
<reference evidence="6" key="2">
    <citation type="journal article" date="2014" name="ISME J.">
        <title>Microbial stratification in low pH oxic and suboxic macroscopic growths along an acid mine drainage.</title>
        <authorList>
            <person name="Mendez-Garcia C."/>
            <person name="Mesa V."/>
            <person name="Sprenger R.R."/>
            <person name="Richter M."/>
            <person name="Diez M.S."/>
            <person name="Solano J."/>
            <person name="Bargiela R."/>
            <person name="Golyshina O.V."/>
            <person name="Manteca A."/>
            <person name="Ramos J.L."/>
            <person name="Gallego J.R."/>
            <person name="Llorente I."/>
            <person name="Martins Dos Santos V.A."/>
            <person name="Jensen O.N."/>
            <person name="Pelaez A.I."/>
            <person name="Sanchez J."/>
            <person name="Ferrer M."/>
        </authorList>
    </citation>
    <scope>NUCLEOTIDE SEQUENCE</scope>
</reference>
<accession>T1B6R3</accession>
<feature type="domain" description="Iron-binding zinc finger CDGSH type" evidence="5">
    <location>
        <begin position="11"/>
        <end position="48"/>
    </location>
</feature>
<name>T1B6R3_9ZZZZ</name>
<comment type="caution">
    <text evidence="6">The sequence shown here is derived from an EMBL/GenBank/DDBJ whole genome shotgun (WGS) entry which is preliminary data.</text>
</comment>
<dbReference type="GO" id="GO:0005737">
    <property type="term" value="C:cytoplasm"/>
    <property type="evidence" value="ECO:0007669"/>
    <property type="project" value="UniProtKB-ARBA"/>
</dbReference>
<evidence type="ECO:0000256" key="1">
    <source>
        <dbReference type="ARBA" id="ARBA00022714"/>
    </source>
</evidence>
<feature type="non-terminal residue" evidence="6">
    <location>
        <position position="53"/>
    </location>
</feature>
<evidence type="ECO:0000256" key="4">
    <source>
        <dbReference type="ARBA" id="ARBA00023014"/>
    </source>
</evidence>
<dbReference type="AlphaFoldDB" id="T1B6R3"/>
<keyword evidence="1" id="KW-0001">2Fe-2S</keyword>
<sequence>MTKVEIQAVENGPYLVMVDGKVVTALCRCGHSSKKPNCDGAHRTAGFQAVATN</sequence>
<protein>
    <submittedName>
        <fullName evidence="6">Iron sulfur domain protein-containing, CDGSH-type domain protein</fullName>
    </submittedName>
</protein>
<organism evidence="6">
    <name type="scientific">mine drainage metagenome</name>
    <dbReference type="NCBI Taxonomy" id="410659"/>
    <lineage>
        <taxon>unclassified sequences</taxon>
        <taxon>metagenomes</taxon>
        <taxon>ecological metagenomes</taxon>
    </lineage>
</organism>
<dbReference type="GO" id="GO:0046872">
    <property type="term" value="F:metal ion binding"/>
    <property type="evidence" value="ECO:0007669"/>
    <property type="project" value="UniProtKB-KW"/>
</dbReference>
<evidence type="ECO:0000313" key="6">
    <source>
        <dbReference type="EMBL" id="EQD48674.1"/>
    </source>
</evidence>
<dbReference type="Gene3D" id="3.40.5.90">
    <property type="entry name" value="CDGSH iron-sulfur domain, mitoNEET-type"/>
    <property type="match status" value="1"/>
</dbReference>
<dbReference type="GO" id="GO:0051537">
    <property type="term" value="F:2 iron, 2 sulfur cluster binding"/>
    <property type="evidence" value="ECO:0007669"/>
    <property type="project" value="UniProtKB-KW"/>
</dbReference>
<keyword evidence="4" id="KW-0411">Iron-sulfur</keyword>
<proteinExistence type="predicted"/>
<dbReference type="InterPro" id="IPR018967">
    <property type="entry name" value="FeS-contain_CDGSH-typ"/>
</dbReference>
<keyword evidence="3" id="KW-0408">Iron</keyword>